<reference evidence="9" key="1">
    <citation type="submission" date="2021-02" db="EMBL/GenBank/DDBJ databases">
        <authorList>
            <person name="Nowell W R."/>
        </authorList>
    </citation>
    <scope>NUCLEOTIDE SEQUENCE</scope>
</reference>
<dbReference type="PANTHER" id="PTHR11915">
    <property type="entry name" value="SPECTRIN/FILAMIN RELATED CYTOSKELETAL PROTEIN"/>
    <property type="match status" value="1"/>
</dbReference>
<evidence type="ECO:0000256" key="6">
    <source>
        <dbReference type="ARBA" id="ARBA00022737"/>
    </source>
</evidence>
<evidence type="ECO:0000256" key="1">
    <source>
        <dbReference type="ARBA" id="ARBA00004245"/>
    </source>
</evidence>
<dbReference type="CDD" id="cd00176">
    <property type="entry name" value="SPEC"/>
    <property type="match status" value="1"/>
</dbReference>
<dbReference type="SMART" id="SM00150">
    <property type="entry name" value="SPEC"/>
    <property type="match status" value="1"/>
</dbReference>
<dbReference type="InterPro" id="IPR002017">
    <property type="entry name" value="Spectrin_repeat"/>
</dbReference>
<dbReference type="GO" id="GO:0005737">
    <property type="term" value="C:cytoplasm"/>
    <property type="evidence" value="ECO:0007669"/>
    <property type="project" value="UniProtKB-ARBA"/>
</dbReference>
<evidence type="ECO:0000256" key="4">
    <source>
        <dbReference type="ARBA" id="ARBA00022490"/>
    </source>
</evidence>
<dbReference type="FunFam" id="1.20.58.60:FF:000020">
    <property type="entry name" value="Spectrin alpha chain, non-erythrocytic 1"/>
    <property type="match status" value="1"/>
</dbReference>
<keyword evidence="3" id="KW-0117">Actin capping</keyword>
<comment type="caution">
    <text evidence="9">The sequence shown here is derived from an EMBL/GenBank/DDBJ whole genome shotgun (WGS) entry which is preliminary data.</text>
</comment>
<organism evidence="9 10">
    <name type="scientific">Adineta steineri</name>
    <dbReference type="NCBI Taxonomy" id="433720"/>
    <lineage>
        <taxon>Eukaryota</taxon>
        <taxon>Metazoa</taxon>
        <taxon>Spiralia</taxon>
        <taxon>Gnathifera</taxon>
        <taxon>Rotifera</taxon>
        <taxon>Eurotatoria</taxon>
        <taxon>Bdelloidea</taxon>
        <taxon>Adinetida</taxon>
        <taxon>Adinetidae</taxon>
        <taxon>Adineta</taxon>
    </lineage>
</organism>
<keyword evidence="7" id="KW-0009">Actin-binding</keyword>
<gene>
    <name evidence="9" type="ORF">OKA104_LOCUS48443</name>
</gene>
<evidence type="ECO:0000256" key="5">
    <source>
        <dbReference type="ARBA" id="ARBA00022553"/>
    </source>
</evidence>
<proteinExistence type="inferred from homology"/>
<keyword evidence="4" id="KW-0963">Cytoplasm</keyword>
<feature type="non-terminal residue" evidence="9">
    <location>
        <position position="192"/>
    </location>
</feature>
<accession>A0A820KR01</accession>
<keyword evidence="5" id="KW-0597">Phosphoprotein</keyword>
<dbReference type="SUPFAM" id="SSF46966">
    <property type="entry name" value="Spectrin repeat"/>
    <property type="match status" value="2"/>
</dbReference>
<feature type="non-terminal residue" evidence="9">
    <location>
        <position position="1"/>
    </location>
</feature>
<keyword evidence="6" id="KW-0677">Repeat</keyword>
<dbReference type="InterPro" id="IPR018159">
    <property type="entry name" value="Spectrin/alpha-actinin"/>
</dbReference>
<evidence type="ECO:0000256" key="3">
    <source>
        <dbReference type="ARBA" id="ARBA00022467"/>
    </source>
</evidence>
<protein>
    <submittedName>
        <fullName evidence="9">Uncharacterized protein</fullName>
    </submittedName>
</protein>
<evidence type="ECO:0000313" key="9">
    <source>
        <dbReference type="EMBL" id="CAF4344088.1"/>
    </source>
</evidence>
<dbReference type="EMBL" id="CAJOAY010020935">
    <property type="protein sequence ID" value="CAF4344088.1"/>
    <property type="molecule type" value="Genomic_DNA"/>
</dbReference>
<dbReference type="Gene3D" id="1.20.58.60">
    <property type="match status" value="3"/>
</dbReference>
<dbReference type="AlphaFoldDB" id="A0A820KR01"/>
<evidence type="ECO:0000256" key="7">
    <source>
        <dbReference type="ARBA" id="ARBA00023203"/>
    </source>
</evidence>
<keyword evidence="8" id="KW-0206">Cytoskeleton</keyword>
<dbReference type="Proteomes" id="UP000663881">
    <property type="component" value="Unassembled WGS sequence"/>
</dbReference>
<sequence>SAIVDLNKTGDEFIENNMFDIENIKETRNTISDRFQKVRNQADTRRQRLQEASTVHQFIRDLEDEEAQIREKKLLVTSDDYGRDFNQSQNLRRKHKRFEVDLGSHEPNVSNLQQLASQLTQEVGNSDIERKSKDLQHHWDTLKQATDDRTKRLDESLTYHNWASNLDEENAWIKERLHIMNNPDIGTTFDYI</sequence>
<evidence type="ECO:0000256" key="8">
    <source>
        <dbReference type="ARBA" id="ARBA00023212"/>
    </source>
</evidence>
<evidence type="ECO:0000256" key="2">
    <source>
        <dbReference type="ARBA" id="ARBA00006826"/>
    </source>
</evidence>
<dbReference type="GO" id="GO:0005856">
    <property type="term" value="C:cytoskeleton"/>
    <property type="evidence" value="ECO:0007669"/>
    <property type="project" value="UniProtKB-SubCell"/>
</dbReference>
<comment type="similarity">
    <text evidence="2">Belongs to the spectrin family.</text>
</comment>
<name>A0A820KR01_9BILA</name>
<comment type="subcellular location">
    <subcellularLocation>
        <location evidence="1">Cytoplasm</location>
        <location evidence="1">Cytoskeleton</location>
    </subcellularLocation>
</comment>
<dbReference type="GO" id="GO:0051693">
    <property type="term" value="P:actin filament capping"/>
    <property type="evidence" value="ECO:0007669"/>
    <property type="project" value="UniProtKB-KW"/>
</dbReference>
<dbReference type="Pfam" id="PF00435">
    <property type="entry name" value="Spectrin"/>
    <property type="match status" value="2"/>
</dbReference>
<evidence type="ECO:0000313" key="10">
    <source>
        <dbReference type="Proteomes" id="UP000663881"/>
    </source>
</evidence>
<dbReference type="GO" id="GO:0003779">
    <property type="term" value="F:actin binding"/>
    <property type="evidence" value="ECO:0007669"/>
    <property type="project" value="UniProtKB-KW"/>
</dbReference>